<name>A0A0E9NA33_SAICN</name>
<dbReference type="Proteomes" id="UP000033140">
    <property type="component" value="Unassembled WGS sequence"/>
</dbReference>
<gene>
    <name evidence="1" type="ORF">G7K_0913-t1</name>
</gene>
<keyword evidence="2" id="KW-1185">Reference proteome</keyword>
<protein>
    <submittedName>
        <fullName evidence="1">Uncharacterized protein</fullName>
    </submittedName>
</protein>
<accession>A0A0E9NA33</accession>
<dbReference type="EMBL" id="BACD03000005">
    <property type="protein sequence ID" value="GAO46689.1"/>
    <property type="molecule type" value="Genomic_DNA"/>
</dbReference>
<reference evidence="1 2" key="1">
    <citation type="journal article" date="2011" name="J. Gen. Appl. Microbiol.">
        <title>Draft genome sequencing of the enigmatic yeast Saitoella complicata.</title>
        <authorList>
            <person name="Nishida H."/>
            <person name="Hamamoto M."/>
            <person name="Sugiyama J."/>
        </authorList>
    </citation>
    <scope>NUCLEOTIDE SEQUENCE [LARGE SCALE GENOMIC DNA]</scope>
    <source>
        <strain evidence="1 2">NRRL Y-17804</strain>
    </source>
</reference>
<proteinExistence type="predicted"/>
<dbReference type="AlphaFoldDB" id="A0A0E9NA33"/>
<sequence>MTLSTTYKRTGIIAVTFCTLLLASCYLYQESLPPTKRWAVPFGSDPLGPPPPHHDHADKDRCFDPYRAPGYLYIPDSHSNYNQTQWIPFTDQLLHVESLPVSSYPPIDGKDVFFTRGEVEEEFLTAPTTPKQWMQLVKSENEIRRSAIQSTKTSDFAPLKDHGVLSWLWDRRVVLVGDSVDRFMTQFFCEELGSSMTEPERHTTATCHIPSFNLTITHWHFPGTYTSRPDWWWMPNMKLIPFEERWEQLWSKTDVPSTDSTPGIRGPNGIPDLVMWQSGLWDQRMMWESGEAHAKSTGGKPSPLASRTRQMCWEELRFTTSRLRKLLQHLHLSFGPDLPLLYRTITTHRDSDAKDANLYEIDRVSRFVASKEGSEVFEWGRCLSALTMLYMDQTHPAKGAASWLWGNMLLEYLKRSSKGWGECHQEGLAWGGR</sequence>
<reference evidence="1 2" key="2">
    <citation type="journal article" date="2014" name="J. Gen. Appl. Microbiol.">
        <title>The early diverging ascomycetous budding yeast Saitoella complicata has three histone deacetylases belonging to the Clr6, Hos2, and Rpd3 lineages.</title>
        <authorList>
            <person name="Nishida H."/>
            <person name="Matsumoto T."/>
            <person name="Kondo S."/>
            <person name="Hamamoto M."/>
            <person name="Yoshikawa H."/>
        </authorList>
    </citation>
    <scope>NUCLEOTIDE SEQUENCE [LARGE SCALE GENOMIC DNA]</scope>
    <source>
        <strain evidence="1 2">NRRL Y-17804</strain>
    </source>
</reference>
<evidence type="ECO:0000313" key="1">
    <source>
        <dbReference type="EMBL" id="GAO46689.1"/>
    </source>
</evidence>
<organism evidence="1 2">
    <name type="scientific">Saitoella complicata (strain BCRC 22490 / CBS 7301 / JCM 7358 / NBRC 10748 / NRRL Y-17804)</name>
    <dbReference type="NCBI Taxonomy" id="698492"/>
    <lineage>
        <taxon>Eukaryota</taxon>
        <taxon>Fungi</taxon>
        <taxon>Dikarya</taxon>
        <taxon>Ascomycota</taxon>
        <taxon>Taphrinomycotina</taxon>
        <taxon>Taphrinomycotina incertae sedis</taxon>
        <taxon>Saitoella</taxon>
    </lineage>
</organism>
<reference evidence="1 2" key="3">
    <citation type="journal article" date="2015" name="Genome Announc.">
        <title>Draft Genome Sequence of the Archiascomycetous Yeast Saitoella complicata.</title>
        <authorList>
            <person name="Yamauchi K."/>
            <person name="Kondo S."/>
            <person name="Hamamoto M."/>
            <person name="Takahashi Y."/>
            <person name="Ogura Y."/>
            <person name="Hayashi T."/>
            <person name="Nishida H."/>
        </authorList>
    </citation>
    <scope>NUCLEOTIDE SEQUENCE [LARGE SCALE GENOMIC DNA]</scope>
    <source>
        <strain evidence="1 2">NRRL Y-17804</strain>
    </source>
</reference>
<dbReference type="OMA" id="RPDWWWM"/>
<dbReference type="STRING" id="698492.A0A0E9NA33"/>
<evidence type="ECO:0000313" key="2">
    <source>
        <dbReference type="Proteomes" id="UP000033140"/>
    </source>
</evidence>
<comment type="caution">
    <text evidence="1">The sequence shown here is derived from an EMBL/GenBank/DDBJ whole genome shotgun (WGS) entry which is preliminary data.</text>
</comment>